<organism evidence="1 2">
    <name type="scientific">Staurois parvus</name>
    <dbReference type="NCBI Taxonomy" id="386267"/>
    <lineage>
        <taxon>Eukaryota</taxon>
        <taxon>Metazoa</taxon>
        <taxon>Chordata</taxon>
        <taxon>Craniata</taxon>
        <taxon>Vertebrata</taxon>
        <taxon>Euteleostomi</taxon>
        <taxon>Amphibia</taxon>
        <taxon>Batrachia</taxon>
        <taxon>Anura</taxon>
        <taxon>Neobatrachia</taxon>
        <taxon>Ranoidea</taxon>
        <taxon>Ranidae</taxon>
        <taxon>Staurois</taxon>
    </lineage>
</organism>
<protein>
    <submittedName>
        <fullName evidence="1">Uncharacterized protein</fullName>
    </submittedName>
</protein>
<name>A0ABN9C7B3_9NEOB</name>
<evidence type="ECO:0000313" key="2">
    <source>
        <dbReference type="Proteomes" id="UP001162483"/>
    </source>
</evidence>
<accession>A0ABN9C7B3</accession>
<reference evidence="1" key="1">
    <citation type="submission" date="2023-05" db="EMBL/GenBank/DDBJ databases">
        <authorList>
            <person name="Stuckert A."/>
        </authorList>
    </citation>
    <scope>NUCLEOTIDE SEQUENCE</scope>
</reference>
<keyword evidence="2" id="KW-1185">Reference proteome</keyword>
<proteinExistence type="predicted"/>
<gene>
    <name evidence="1" type="ORF">SPARVUS_LOCUS4489230</name>
</gene>
<comment type="caution">
    <text evidence="1">The sequence shown here is derived from an EMBL/GenBank/DDBJ whole genome shotgun (WGS) entry which is preliminary data.</text>
</comment>
<evidence type="ECO:0000313" key="1">
    <source>
        <dbReference type="EMBL" id="CAI9555924.1"/>
    </source>
</evidence>
<dbReference type="EMBL" id="CATNWA010008351">
    <property type="protein sequence ID" value="CAI9555924.1"/>
    <property type="molecule type" value="Genomic_DNA"/>
</dbReference>
<sequence>MGPPTDLGQCPSFQMVSSPLDIGCAQDALISQIVYKHRQLLGQHCICSQINLA</sequence>
<dbReference type="Proteomes" id="UP001162483">
    <property type="component" value="Unassembled WGS sequence"/>
</dbReference>